<feature type="transmembrane region" description="Helical" evidence="7">
    <location>
        <begin position="327"/>
        <end position="360"/>
    </location>
</feature>
<feature type="compositionally biased region" description="Basic and acidic residues" evidence="6">
    <location>
        <begin position="1"/>
        <end position="10"/>
    </location>
</feature>
<reference evidence="9 10" key="1">
    <citation type="submission" date="2019-11" db="EMBL/GenBank/DDBJ databases">
        <title>Draft genome sequence of Kocuria indica DP-K7, a methyl red degrading Actinobacterium.</title>
        <authorList>
            <person name="Kumaran S."/>
            <person name="Tischler D."/>
            <person name="Ngo A.C.R."/>
            <person name="Schultes F."/>
        </authorList>
    </citation>
    <scope>NUCLEOTIDE SEQUENCE [LARGE SCALE GENOMIC DNA]</scope>
    <source>
        <strain evidence="9 10">DP-K7</strain>
    </source>
</reference>
<dbReference type="Pfam" id="PF02687">
    <property type="entry name" value="FtsX"/>
    <property type="match status" value="2"/>
</dbReference>
<comment type="subcellular location">
    <subcellularLocation>
        <location evidence="1">Cell membrane</location>
        <topology evidence="1">Multi-pass membrane protein</topology>
    </subcellularLocation>
</comment>
<dbReference type="PANTHER" id="PTHR43738:SF2">
    <property type="entry name" value="ABC TRANSPORTER PERMEASE"/>
    <property type="match status" value="1"/>
</dbReference>
<feature type="transmembrane region" description="Helical" evidence="7">
    <location>
        <begin position="297"/>
        <end position="315"/>
    </location>
</feature>
<comment type="caution">
    <text evidence="9">The sequence shown here is derived from an EMBL/GenBank/DDBJ whole genome shotgun (WGS) entry which is preliminary data.</text>
</comment>
<feature type="transmembrane region" description="Helical" evidence="7">
    <location>
        <begin position="381"/>
        <end position="403"/>
    </location>
</feature>
<protein>
    <submittedName>
        <fullName evidence="9">FtsX-like permease family protein</fullName>
    </submittedName>
</protein>
<feature type="transmembrane region" description="Helical" evidence="7">
    <location>
        <begin position="626"/>
        <end position="652"/>
    </location>
</feature>
<feature type="transmembrane region" description="Helical" evidence="7">
    <location>
        <begin position="257"/>
        <end position="276"/>
    </location>
</feature>
<keyword evidence="5 7" id="KW-0472">Membrane</keyword>
<evidence type="ECO:0000256" key="5">
    <source>
        <dbReference type="ARBA" id="ARBA00023136"/>
    </source>
</evidence>
<dbReference type="AlphaFoldDB" id="A0A6N9QXN9"/>
<sequence>MSDRDHRAAWLREQGSPSVEYPEADAAASGPPRVVPLTPDTVLLDRYTDIFRDRVIERRTVAATPDSTVEIPGVGHAPEPGTYYASPALEELIRTTPADQLGDRYGTYAGRVADSALAGPDSLVIVEGATERELRDASAGSAALVSRFTGDPYGSSAANYQALIAMGAIAVLVPVLLLIVISTRWGEAVRAERMGVLRLIGASLGTMSAVAATEAAVTALTGSLIGVVLARALRPVVVSIPVGETRLFPSDLTVDPWLTLGLVVAITALAAVLAAQRVRRERSEASTARSAPAERRVTFRRAAPLVAGVLLLAVSTRMPRWSEAAGAVAFLVQITGFFLTVWGCVLVGPWLLRLVSGFYLRRAKRPASVVAGYRMLRRPRAVFGAVSGLVTAVFVVSVFSGIASSAESPDQPPEIAGVLPPGSVYVPLAEGVSDARAGEYARQAHARDGIDSAVVVHGTAPYGAPESGDELYVPSDHVGDLGLVDAPDTPFAAVDGTFLSQWNTTPMTPEPATDLRTESLVPFALVLGTDGSAAASDRARTFLATVDGAATPPASRSDLPLTWNTRLIATLSVLANLGMLVALVIAGLSLAVSTAASILERRRTFAMLRLTGAPMSLLRGIVIREAVVPLVTAVLVSAVLGYGVAVLVVSTVDDTRSVHWPDSSYLLTLGVGAALAVGSVLVACILLRQHRTVTLTRFE</sequence>
<evidence type="ECO:0000256" key="2">
    <source>
        <dbReference type="ARBA" id="ARBA00022475"/>
    </source>
</evidence>
<organism evidence="9 10">
    <name type="scientific">Kocuria marina subsp. indica</name>
    <dbReference type="NCBI Taxonomy" id="1049583"/>
    <lineage>
        <taxon>Bacteria</taxon>
        <taxon>Bacillati</taxon>
        <taxon>Actinomycetota</taxon>
        <taxon>Actinomycetes</taxon>
        <taxon>Micrococcales</taxon>
        <taxon>Micrococcaceae</taxon>
        <taxon>Kocuria</taxon>
    </lineage>
</organism>
<feature type="transmembrane region" description="Helical" evidence="7">
    <location>
        <begin position="577"/>
        <end position="599"/>
    </location>
</feature>
<feature type="region of interest" description="Disordered" evidence="6">
    <location>
        <begin position="1"/>
        <end position="33"/>
    </location>
</feature>
<evidence type="ECO:0000259" key="8">
    <source>
        <dbReference type="Pfam" id="PF02687"/>
    </source>
</evidence>
<name>A0A6N9QXN9_9MICC</name>
<feature type="transmembrane region" description="Helical" evidence="7">
    <location>
        <begin position="202"/>
        <end position="229"/>
    </location>
</feature>
<accession>A0A6N9QXN9</accession>
<feature type="transmembrane region" description="Helical" evidence="7">
    <location>
        <begin position="162"/>
        <end position="181"/>
    </location>
</feature>
<dbReference type="GO" id="GO:0005886">
    <property type="term" value="C:plasma membrane"/>
    <property type="evidence" value="ECO:0007669"/>
    <property type="project" value="UniProtKB-SubCell"/>
</dbReference>
<keyword evidence="2" id="KW-1003">Cell membrane</keyword>
<evidence type="ECO:0000313" key="9">
    <source>
        <dbReference type="EMBL" id="NDO77704.1"/>
    </source>
</evidence>
<dbReference type="Proteomes" id="UP000471026">
    <property type="component" value="Unassembled WGS sequence"/>
</dbReference>
<evidence type="ECO:0000313" key="10">
    <source>
        <dbReference type="Proteomes" id="UP000471026"/>
    </source>
</evidence>
<proteinExistence type="predicted"/>
<evidence type="ECO:0000256" key="7">
    <source>
        <dbReference type="SAM" id="Phobius"/>
    </source>
</evidence>
<evidence type="ECO:0000256" key="6">
    <source>
        <dbReference type="SAM" id="MobiDB-lite"/>
    </source>
</evidence>
<dbReference type="InterPro" id="IPR051125">
    <property type="entry name" value="ABC-4/HrtB_transporter"/>
</dbReference>
<keyword evidence="4 7" id="KW-1133">Transmembrane helix</keyword>
<evidence type="ECO:0000256" key="4">
    <source>
        <dbReference type="ARBA" id="ARBA00022989"/>
    </source>
</evidence>
<dbReference type="EMBL" id="WMHZ01000006">
    <property type="protein sequence ID" value="NDO77704.1"/>
    <property type="molecule type" value="Genomic_DNA"/>
</dbReference>
<keyword evidence="3 7" id="KW-0812">Transmembrane</keyword>
<evidence type="ECO:0000256" key="1">
    <source>
        <dbReference type="ARBA" id="ARBA00004651"/>
    </source>
</evidence>
<dbReference type="InterPro" id="IPR003838">
    <property type="entry name" value="ABC3_permease_C"/>
</dbReference>
<gene>
    <name evidence="9" type="ORF">GKZ75_05525</name>
</gene>
<feature type="domain" description="ABC3 transporter permease C-terminal" evidence="8">
    <location>
        <begin position="578"/>
        <end position="688"/>
    </location>
</feature>
<feature type="domain" description="ABC3 transporter permease C-terminal" evidence="8">
    <location>
        <begin position="166"/>
        <end position="280"/>
    </location>
</feature>
<evidence type="ECO:0000256" key="3">
    <source>
        <dbReference type="ARBA" id="ARBA00022692"/>
    </source>
</evidence>
<dbReference type="PANTHER" id="PTHR43738">
    <property type="entry name" value="ABC TRANSPORTER, MEMBRANE PROTEIN"/>
    <property type="match status" value="1"/>
</dbReference>
<feature type="transmembrane region" description="Helical" evidence="7">
    <location>
        <begin position="664"/>
        <end position="687"/>
    </location>
</feature>